<comment type="caution">
    <text evidence="2">The sequence shown here is derived from an EMBL/GenBank/DDBJ whole genome shotgun (WGS) entry which is preliminary data.</text>
</comment>
<keyword evidence="3" id="KW-1185">Reference proteome</keyword>
<organism evidence="2 3">
    <name type="scientific">Isoptericola hypogeus</name>
    <dbReference type="NCBI Taxonomy" id="300179"/>
    <lineage>
        <taxon>Bacteria</taxon>
        <taxon>Bacillati</taxon>
        <taxon>Actinomycetota</taxon>
        <taxon>Actinomycetes</taxon>
        <taxon>Micrococcales</taxon>
        <taxon>Promicromonosporaceae</taxon>
        <taxon>Isoptericola</taxon>
    </lineage>
</organism>
<dbReference type="PANTHER" id="PTHR33993:SF1">
    <property type="entry name" value="GLYOXALASE FAMILY PROTEIN"/>
    <property type="match status" value="1"/>
</dbReference>
<gene>
    <name evidence="2" type="ORF">GCM10009809_25360</name>
</gene>
<evidence type="ECO:0000313" key="3">
    <source>
        <dbReference type="Proteomes" id="UP001501138"/>
    </source>
</evidence>
<evidence type="ECO:0000259" key="1">
    <source>
        <dbReference type="PROSITE" id="PS51819"/>
    </source>
</evidence>
<dbReference type="PROSITE" id="PS51819">
    <property type="entry name" value="VOC"/>
    <property type="match status" value="1"/>
</dbReference>
<proteinExistence type="predicted"/>
<evidence type="ECO:0000313" key="2">
    <source>
        <dbReference type="EMBL" id="GAA1728701.1"/>
    </source>
</evidence>
<dbReference type="RefSeq" id="WP_344248823.1">
    <property type="nucleotide sequence ID" value="NZ_BAAAPM010000005.1"/>
</dbReference>
<accession>A0ABP4VLA4</accession>
<sequence length="126" mass="13165">MSEHSHGIHHTIDYVELPVTDLAAAQEFYAAAFGWEFVPYGPEYAGIRTGAETAPAEAGGLRLAKAAELGRGGPFVLLFSDDLDATLAAVGAAGGEVVSGPYEFPGGRRFHFLDPSGNELGVWAAS</sequence>
<dbReference type="PANTHER" id="PTHR33993">
    <property type="entry name" value="GLYOXALASE-RELATED"/>
    <property type="match status" value="1"/>
</dbReference>
<dbReference type="Pfam" id="PF00903">
    <property type="entry name" value="Glyoxalase"/>
    <property type="match status" value="1"/>
</dbReference>
<dbReference type="EMBL" id="BAAAPM010000005">
    <property type="protein sequence ID" value="GAA1728701.1"/>
    <property type="molecule type" value="Genomic_DNA"/>
</dbReference>
<feature type="domain" description="VOC" evidence="1">
    <location>
        <begin position="11"/>
        <end position="125"/>
    </location>
</feature>
<dbReference type="SUPFAM" id="SSF54593">
    <property type="entry name" value="Glyoxalase/Bleomycin resistance protein/Dihydroxybiphenyl dioxygenase"/>
    <property type="match status" value="1"/>
</dbReference>
<dbReference type="InterPro" id="IPR052164">
    <property type="entry name" value="Anthracycline_SecMetBiosynth"/>
</dbReference>
<dbReference type="InterPro" id="IPR029068">
    <property type="entry name" value="Glyas_Bleomycin-R_OHBP_Dase"/>
</dbReference>
<dbReference type="Gene3D" id="3.10.180.10">
    <property type="entry name" value="2,3-Dihydroxybiphenyl 1,2-Dioxygenase, domain 1"/>
    <property type="match status" value="1"/>
</dbReference>
<name>A0ABP4VLA4_9MICO</name>
<dbReference type="Proteomes" id="UP001501138">
    <property type="component" value="Unassembled WGS sequence"/>
</dbReference>
<dbReference type="InterPro" id="IPR037523">
    <property type="entry name" value="VOC_core"/>
</dbReference>
<dbReference type="CDD" id="cd07247">
    <property type="entry name" value="SgaA_N_like"/>
    <property type="match status" value="1"/>
</dbReference>
<reference evidence="3" key="1">
    <citation type="journal article" date="2019" name="Int. J. Syst. Evol. Microbiol.">
        <title>The Global Catalogue of Microorganisms (GCM) 10K type strain sequencing project: providing services to taxonomists for standard genome sequencing and annotation.</title>
        <authorList>
            <consortium name="The Broad Institute Genomics Platform"/>
            <consortium name="The Broad Institute Genome Sequencing Center for Infectious Disease"/>
            <person name="Wu L."/>
            <person name="Ma J."/>
        </authorList>
    </citation>
    <scope>NUCLEOTIDE SEQUENCE [LARGE SCALE GENOMIC DNA]</scope>
    <source>
        <strain evidence="3">JCM 15589</strain>
    </source>
</reference>
<dbReference type="InterPro" id="IPR004360">
    <property type="entry name" value="Glyas_Fos-R_dOase_dom"/>
</dbReference>
<protein>
    <submittedName>
        <fullName evidence="2">VOC family protein</fullName>
    </submittedName>
</protein>